<organism evidence="1 2">
    <name type="scientific">Neophaeococcomyces mojaviensis</name>
    <dbReference type="NCBI Taxonomy" id="3383035"/>
    <lineage>
        <taxon>Eukaryota</taxon>
        <taxon>Fungi</taxon>
        <taxon>Dikarya</taxon>
        <taxon>Ascomycota</taxon>
        <taxon>Pezizomycotina</taxon>
        <taxon>Eurotiomycetes</taxon>
        <taxon>Chaetothyriomycetidae</taxon>
        <taxon>Chaetothyriales</taxon>
        <taxon>Chaetothyriales incertae sedis</taxon>
        <taxon>Neophaeococcomyces</taxon>
    </lineage>
</organism>
<protein>
    <submittedName>
        <fullName evidence="1">Sphingolipid C4-hydroxylase sur2</fullName>
        <ecNumber evidence="1">1.14.18.5</ecNumber>
    </submittedName>
</protein>
<evidence type="ECO:0000313" key="1">
    <source>
        <dbReference type="EMBL" id="KAJ9664047.1"/>
    </source>
</evidence>
<keyword evidence="2" id="KW-1185">Reference proteome</keyword>
<reference evidence="1" key="1">
    <citation type="submission" date="2022-10" db="EMBL/GenBank/DDBJ databases">
        <title>Culturing micro-colonial fungi from biological soil crusts in the Mojave desert and describing Neophaeococcomyces mojavensis, and introducing the new genera and species Taxawa tesnikishii.</title>
        <authorList>
            <person name="Kurbessoian T."/>
            <person name="Stajich J.E."/>
        </authorList>
    </citation>
    <scope>NUCLEOTIDE SEQUENCE</scope>
    <source>
        <strain evidence="1">JES_112</strain>
    </source>
</reference>
<accession>A0ACC3AJN0</accession>
<dbReference type="EMBL" id="JAPDRQ010000005">
    <property type="protein sequence ID" value="KAJ9664047.1"/>
    <property type="molecule type" value="Genomic_DNA"/>
</dbReference>
<sequence>MANYTTTVPELPSYTLSLQPSLIPGVSDVLLQLISPIIAYWVFSLFYHILDTYDICAKYRLHTPAEVLKRNHVSRYEVFRDVILQQIIQTIAGLAIAALDPPEMAGKEAYDIAVWARRIRIGETYLPQALSVLGVNAPKLANRLYNQYPMLASALAGGRYAHKGFAPWEMTVAKTIYHLGFPLIQFTVAICIVDTWQYFLHRAMHMNKFLYNWLHIRHHRLYVPYAYGALYNHPIEGFLLDTLGTGVAYLLTGMTVRQGLVFFTCSTIKTVDDHCGYAFPWDPLQHITSNNAAYHDIHHQSWGIKTNFSQPFFTFWDRILDTTWKGGDVSLRYERDRLAAQKKVDADNTSLASSVTNSPTVDLAEAQKQASASQKQVLETDGPQVLREERREEQEVKKAIKRNPRRKTGTFDPRSTLATVPSLHGRSTPILHADGVH</sequence>
<comment type="caution">
    <text evidence="1">The sequence shown here is derived from an EMBL/GenBank/DDBJ whole genome shotgun (WGS) entry which is preliminary data.</text>
</comment>
<dbReference type="Proteomes" id="UP001172386">
    <property type="component" value="Unassembled WGS sequence"/>
</dbReference>
<keyword evidence="1" id="KW-0560">Oxidoreductase</keyword>
<proteinExistence type="predicted"/>
<dbReference type="EC" id="1.14.18.5" evidence="1"/>
<gene>
    <name evidence="1" type="primary">SUR2</name>
    <name evidence="1" type="ORF">H2198_000550</name>
</gene>
<name>A0ACC3AJN0_9EURO</name>
<evidence type="ECO:0000313" key="2">
    <source>
        <dbReference type="Proteomes" id="UP001172386"/>
    </source>
</evidence>